<protein>
    <recommendedName>
        <fullName evidence="3">RxLR effector candidate protein</fullName>
    </recommendedName>
</protein>
<dbReference type="AlphaFoldDB" id="M4BLZ3"/>
<dbReference type="HOGENOM" id="CLU_2031159_0_0_1"/>
<name>M4BLZ3_HYAAE</name>
<organism evidence="1 2">
    <name type="scientific">Hyaloperonospora arabidopsidis (strain Emoy2)</name>
    <name type="common">Downy mildew agent</name>
    <name type="synonym">Peronospora arabidopsidis</name>
    <dbReference type="NCBI Taxonomy" id="559515"/>
    <lineage>
        <taxon>Eukaryota</taxon>
        <taxon>Sar</taxon>
        <taxon>Stramenopiles</taxon>
        <taxon>Oomycota</taxon>
        <taxon>Peronosporomycetes</taxon>
        <taxon>Peronosporales</taxon>
        <taxon>Peronosporaceae</taxon>
        <taxon>Hyaloperonospora</taxon>
    </lineage>
</organism>
<evidence type="ECO:0008006" key="3">
    <source>
        <dbReference type="Google" id="ProtNLM"/>
    </source>
</evidence>
<keyword evidence="2" id="KW-1185">Reference proteome</keyword>
<sequence length="122" mass="12919">MCSRFTKCGNNLCTTHYVLWFNLGSITSQFAPSGNNGQATKTCKESGNRPPYSGWEVPYCGPRLKGGGLLAAACATGGSAACKPKGKQQPRHPEVRGTATAVVTPHLVPTILLQRSSCRPGR</sequence>
<reference evidence="2" key="1">
    <citation type="journal article" date="2010" name="Science">
        <title>Signatures of adaptation to obligate biotrophy in the Hyaloperonospora arabidopsidis genome.</title>
        <authorList>
            <person name="Baxter L."/>
            <person name="Tripathy S."/>
            <person name="Ishaque N."/>
            <person name="Boot N."/>
            <person name="Cabral A."/>
            <person name="Kemen E."/>
            <person name="Thines M."/>
            <person name="Ah-Fong A."/>
            <person name="Anderson R."/>
            <person name="Badejoko W."/>
            <person name="Bittner-Eddy P."/>
            <person name="Boore J.L."/>
            <person name="Chibucos M.C."/>
            <person name="Coates M."/>
            <person name="Dehal P."/>
            <person name="Delehaunty K."/>
            <person name="Dong S."/>
            <person name="Downton P."/>
            <person name="Dumas B."/>
            <person name="Fabro G."/>
            <person name="Fronick C."/>
            <person name="Fuerstenberg S.I."/>
            <person name="Fulton L."/>
            <person name="Gaulin E."/>
            <person name="Govers F."/>
            <person name="Hughes L."/>
            <person name="Humphray S."/>
            <person name="Jiang R.H."/>
            <person name="Judelson H."/>
            <person name="Kamoun S."/>
            <person name="Kyung K."/>
            <person name="Meijer H."/>
            <person name="Minx P."/>
            <person name="Morris P."/>
            <person name="Nelson J."/>
            <person name="Phuntumart V."/>
            <person name="Qutob D."/>
            <person name="Rehmany A."/>
            <person name="Rougon-Cardoso A."/>
            <person name="Ryden P."/>
            <person name="Torto-Alalibo T."/>
            <person name="Studholme D."/>
            <person name="Wang Y."/>
            <person name="Win J."/>
            <person name="Wood J."/>
            <person name="Clifton S.W."/>
            <person name="Rogers J."/>
            <person name="Van den Ackerveken G."/>
            <person name="Jones J.D."/>
            <person name="McDowell J.M."/>
            <person name="Beynon J."/>
            <person name="Tyler B.M."/>
        </authorList>
    </citation>
    <scope>NUCLEOTIDE SEQUENCE [LARGE SCALE GENOMIC DNA]</scope>
    <source>
        <strain evidence="2">Emoy2</strain>
    </source>
</reference>
<dbReference type="InParanoid" id="M4BLZ3"/>
<accession>M4BLZ3</accession>
<dbReference type="VEuPathDB" id="FungiDB:HpaG807428"/>
<evidence type="ECO:0000313" key="2">
    <source>
        <dbReference type="Proteomes" id="UP000011713"/>
    </source>
</evidence>
<dbReference type="EMBL" id="JH598398">
    <property type="status" value="NOT_ANNOTATED_CDS"/>
    <property type="molecule type" value="Genomic_DNA"/>
</dbReference>
<proteinExistence type="predicted"/>
<dbReference type="EnsemblProtists" id="HpaT807428">
    <property type="protein sequence ID" value="HpaP807428"/>
    <property type="gene ID" value="HpaG807428"/>
</dbReference>
<evidence type="ECO:0000313" key="1">
    <source>
        <dbReference type="EnsemblProtists" id="HpaP807428"/>
    </source>
</evidence>
<reference evidence="1" key="2">
    <citation type="submission" date="2015-06" db="UniProtKB">
        <authorList>
            <consortium name="EnsemblProtists"/>
        </authorList>
    </citation>
    <scope>IDENTIFICATION</scope>
    <source>
        <strain evidence="1">Emoy2</strain>
    </source>
</reference>
<dbReference type="Proteomes" id="UP000011713">
    <property type="component" value="Unassembled WGS sequence"/>
</dbReference>